<organism evidence="1 2">
    <name type="scientific">Neolewinella antarctica</name>
    <dbReference type="NCBI Taxonomy" id="442734"/>
    <lineage>
        <taxon>Bacteria</taxon>
        <taxon>Pseudomonadati</taxon>
        <taxon>Bacteroidota</taxon>
        <taxon>Saprospiria</taxon>
        <taxon>Saprospirales</taxon>
        <taxon>Lewinellaceae</taxon>
        <taxon>Neolewinella</taxon>
    </lineage>
</organism>
<dbReference type="EMBL" id="JAATJH010000001">
    <property type="protein sequence ID" value="NJC25394.1"/>
    <property type="molecule type" value="Genomic_DNA"/>
</dbReference>
<evidence type="ECO:0000313" key="2">
    <source>
        <dbReference type="Proteomes" id="UP000770785"/>
    </source>
</evidence>
<accession>A0ABX0X8Y0</accession>
<dbReference type="RefSeq" id="WP_168036147.1">
    <property type="nucleotide sequence ID" value="NZ_JAATJH010000001.1"/>
</dbReference>
<proteinExistence type="predicted"/>
<protein>
    <submittedName>
        <fullName evidence="1">Uncharacterized protein</fullName>
    </submittedName>
</protein>
<comment type="caution">
    <text evidence="1">The sequence shown here is derived from an EMBL/GenBank/DDBJ whole genome shotgun (WGS) entry which is preliminary data.</text>
</comment>
<sequence length="252" mass="29009">MTAVQSLKIIWSVTKLLGRFALDGRLIDPLEVFYLPGSREIFPINSKAGCSTVKLLLIRRFVPVYTAQFPEIHTTDPGSVTNGAIQRIFFYRRSEYDEFARGKKLLLVIREPVSRYLSFRGGIKDGANQLYGSIKSIRSSTAKIQSWSLGRLLLFTFLTPNALADRHFREQRYLLPRPGGAGCQITVTTLTRFVEMEKDQSGDAPVLNRGQKQRGTALQLYLRNKPLYRWRYRRDLALYRKITTLPRPRSKY</sequence>
<gene>
    <name evidence="1" type="ORF">GGR27_000875</name>
</gene>
<keyword evidence="2" id="KW-1185">Reference proteome</keyword>
<name>A0ABX0X8Y0_9BACT</name>
<evidence type="ECO:0000313" key="1">
    <source>
        <dbReference type="EMBL" id="NJC25394.1"/>
    </source>
</evidence>
<reference evidence="1 2" key="1">
    <citation type="submission" date="2020-03" db="EMBL/GenBank/DDBJ databases">
        <title>Genomic Encyclopedia of Type Strains, Phase IV (KMG-IV): sequencing the most valuable type-strain genomes for metagenomic binning, comparative biology and taxonomic classification.</title>
        <authorList>
            <person name="Goeker M."/>
        </authorList>
    </citation>
    <scope>NUCLEOTIDE SEQUENCE [LARGE SCALE GENOMIC DNA]</scope>
    <source>
        <strain evidence="1 2">DSM 105096</strain>
    </source>
</reference>
<dbReference type="Proteomes" id="UP000770785">
    <property type="component" value="Unassembled WGS sequence"/>
</dbReference>